<sequence>MCREPLESVRRKPIVHVFYDVEASQVRWQKEPFEGAFVDHKDKNAFNEETVQRWRNTLNKVVVLYGWEMKNYRYYQISWIS</sequence>
<name>U5D153_AMBTC</name>
<feature type="domain" description="TIR" evidence="1">
    <location>
        <begin position="14"/>
        <end position="74"/>
    </location>
</feature>
<dbReference type="InterPro" id="IPR000157">
    <property type="entry name" value="TIR_dom"/>
</dbReference>
<protein>
    <recommendedName>
        <fullName evidence="1">TIR domain-containing protein</fullName>
    </recommendedName>
</protein>
<dbReference type="Gramene" id="ERN15112">
    <property type="protein sequence ID" value="ERN15112"/>
    <property type="gene ID" value="AMTR_s00056p00089200"/>
</dbReference>
<dbReference type="HOGENOM" id="CLU_2577062_0_0_1"/>
<proteinExistence type="predicted"/>
<keyword evidence="3" id="KW-1185">Reference proteome</keyword>
<dbReference type="GO" id="GO:0007165">
    <property type="term" value="P:signal transduction"/>
    <property type="evidence" value="ECO:0007669"/>
    <property type="project" value="InterPro"/>
</dbReference>
<dbReference type="AlphaFoldDB" id="U5D153"/>
<gene>
    <name evidence="2" type="ORF">AMTR_s00056p00089200</name>
</gene>
<dbReference type="Pfam" id="PF01582">
    <property type="entry name" value="TIR"/>
    <property type="match status" value="1"/>
</dbReference>
<dbReference type="SUPFAM" id="SSF52200">
    <property type="entry name" value="Toll/Interleukin receptor TIR domain"/>
    <property type="match status" value="1"/>
</dbReference>
<evidence type="ECO:0000259" key="1">
    <source>
        <dbReference type="Pfam" id="PF01582"/>
    </source>
</evidence>
<reference evidence="3" key="1">
    <citation type="journal article" date="2013" name="Science">
        <title>The Amborella genome and the evolution of flowering plants.</title>
        <authorList>
            <consortium name="Amborella Genome Project"/>
        </authorList>
    </citation>
    <scope>NUCLEOTIDE SEQUENCE [LARGE SCALE GENOMIC DNA]</scope>
</reference>
<accession>U5D153</accession>
<dbReference type="Gene3D" id="3.40.50.10140">
    <property type="entry name" value="Toll/interleukin-1 receptor homology (TIR) domain"/>
    <property type="match status" value="1"/>
</dbReference>
<evidence type="ECO:0000313" key="3">
    <source>
        <dbReference type="Proteomes" id="UP000017836"/>
    </source>
</evidence>
<evidence type="ECO:0000313" key="2">
    <source>
        <dbReference type="EMBL" id="ERN15112.1"/>
    </source>
</evidence>
<organism evidence="2 3">
    <name type="scientific">Amborella trichopoda</name>
    <dbReference type="NCBI Taxonomy" id="13333"/>
    <lineage>
        <taxon>Eukaryota</taxon>
        <taxon>Viridiplantae</taxon>
        <taxon>Streptophyta</taxon>
        <taxon>Embryophyta</taxon>
        <taxon>Tracheophyta</taxon>
        <taxon>Spermatophyta</taxon>
        <taxon>Magnoliopsida</taxon>
        <taxon>Amborellales</taxon>
        <taxon>Amborellaceae</taxon>
        <taxon>Amborella</taxon>
    </lineage>
</organism>
<dbReference type="InterPro" id="IPR035897">
    <property type="entry name" value="Toll_tir_struct_dom_sf"/>
</dbReference>
<dbReference type="EMBL" id="KI392510">
    <property type="protein sequence ID" value="ERN15112.1"/>
    <property type="molecule type" value="Genomic_DNA"/>
</dbReference>
<dbReference type="Proteomes" id="UP000017836">
    <property type="component" value="Unassembled WGS sequence"/>
</dbReference>